<dbReference type="RefSeq" id="XP_053027864.1">
    <property type="nucleotide sequence ID" value="XM_053163884.1"/>
</dbReference>
<reference evidence="3" key="1">
    <citation type="submission" date="2022-10" db="EMBL/GenBank/DDBJ databases">
        <title>Puccinia triticina Genome sequencing and assembly.</title>
        <authorList>
            <person name="Li C."/>
        </authorList>
    </citation>
    <scope>NUCLEOTIDE SEQUENCE</scope>
    <source>
        <strain evidence="3">Pt15</strain>
    </source>
</reference>
<protein>
    <submittedName>
        <fullName evidence="3">Uncharacterized protein</fullName>
    </submittedName>
</protein>
<dbReference type="EMBL" id="CP110436">
    <property type="protein sequence ID" value="WAQ92309.1"/>
    <property type="molecule type" value="Genomic_DNA"/>
</dbReference>
<evidence type="ECO:0000256" key="1">
    <source>
        <dbReference type="SAM" id="MobiDB-lite"/>
    </source>
</evidence>
<sequence length="451" mass="51233">MPILALPLRRYSLIYLILIWGSRIVSGGDWDSDGLEHDAWQTLHDLPHQYEYSTDHGGAFNEAHPPQPEWHSTNLDFFSSSRPEPSTWALMSPPHPYPASPDGILRFLRDHEMPTDATNSIFFSSPTPEPNTWSLMTPPYPYPASPDGILRFLHDHEMPTDASTFSPEDPSTSSRKKPRLGDFSYEIPITPPSTETGQSASLQHPGTRPTTQNGKFDDILNTPRRPSELYISSRNGALQTIFLHDSLDTFTKRSEQSVKPTQIRDLIYGHGTLPIGMHVSNGGSSMQLRFQDPATKQLLTLDNNWLYTVLIAWLYDLHQRILDRAKLPAYAYRLQHGKLIDWLNNQIFTPPTGRPIIAMYKSSSPFDWNSHQFSPIQSQLISYFGQPFSANANLSNIATSLLREFLDKCEDEYLASSYDPETSIREPENPVTNLYHQFRGVSQQDMTKSQL</sequence>
<evidence type="ECO:0000313" key="4">
    <source>
        <dbReference type="Proteomes" id="UP001164743"/>
    </source>
</evidence>
<feature type="signal peptide" evidence="2">
    <location>
        <begin position="1"/>
        <end position="27"/>
    </location>
</feature>
<feature type="compositionally biased region" description="Polar residues" evidence="1">
    <location>
        <begin position="192"/>
        <end position="214"/>
    </location>
</feature>
<evidence type="ECO:0000313" key="3">
    <source>
        <dbReference type="EMBL" id="WAQ92309.1"/>
    </source>
</evidence>
<keyword evidence="2" id="KW-0732">Signal</keyword>
<feature type="region of interest" description="Disordered" evidence="1">
    <location>
        <begin position="159"/>
        <end position="222"/>
    </location>
</feature>
<feature type="chain" id="PRO_5046840852" evidence="2">
    <location>
        <begin position="28"/>
        <end position="451"/>
    </location>
</feature>
<keyword evidence="4" id="KW-1185">Reference proteome</keyword>
<name>A0ABY7D3V5_9BASI</name>
<proteinExistence type="predicted"/>
<dbReference type="Proteomes" id="UP001164743">
    <property type="component" value="Chromosome 16A"/>
</dbReference>
<evidence type="ECO:0000256" key="2">
    <source>
        <dbReference type="SAM" id="SignalP"/>
    </source>
</evidence>
<accession>A0ABY7D3V5</accession>
<organism evidence="3 4">
    <name type="scientific">Puccinia triticina</name>
    <dbReference type="NCBI Taxonomy" id="208348"/>
    <lineage>
        <taxon>Eukaryota</taxon>
        <taxon>Fungi</taxon>
        <taxon>Dikarya</taxon>
        <taxon>Basidiomycota</taxon>
        <taxon>Pucciniomycotina</taxon>
        <taxon>Pucciniomycetes</taxon>
        <taxon>Pucciniales</taxon>
        <taxon>Pucciniaceae</taxon>
        <taxon>Puccinia</taxon>
    </lineage>
</organism>
<gene>
    <name evidence="3" type="ORF">PtA15_16A215</name>
</gene>
<dbReference type="GeneID" id="77804779"/>
<feature type="compositionally biased region" description="Polar residues" evidence="1">
    <location>
        <begin position="161"/>
        <end position="173"/>
    </location>
</feature>